<comment type="caution">
    <text evidence="1">The sequence shown here is derived from an EMBL/GenBank/DDBJ whole genome shotgun (WGS) entry which is preliminary data.</text>
</comment>
<evidence type="ECO:0000313" key="1">
    <source>
        <dbReference type="EMBL" id="KYG77455.1"/>
    </source>
</evidence>
<proteinExistence type="predicted"/>
<dbReference type="STRING" id="333140.AWW68_01405"/>
<dbReference type="OrthoDB" id="652507at2"/>
<dbReference type="RefSeq" id="WP_068215802.1">
    <property type="nucleotide sequence ID" value="NZ_CP139724.1"/>
</dbReference>
<gene>
    <name evidence="1" type="ORF">AWW68_01405</name>
</gene>
<evidence type="ECO:0000313" key="2">
    <source>
        <dbReference type="Proteomes" id="UP000075606"/>
    </source>
</evidence>
<sequence length="194" mass="22369">MKKLIALIVLAASFYSCSDLYDIKETVYLIKEGKHESSIENSANPKGLRTLKSETLNLTVRFDESVRYNLGNKNQQDINKLFGFADCNSLHHENSARFGWNYNPETDQVDIFTYVYQKKKRLYQQIGSMEIGTAVDMSISLEDHQYRFLFEDQSVVVERGAACDTGVYYLLYPYFGGDEVAPQDIRLYITEHLN</sequence>
<dbReference type="AlphaFoldDB" id="A0A150XFG7"/>
<accession>A0A150XFG7</accession>
<dbReference type="PROSITE" id="PS51257">
    <property type="entry name" value="PROKAR_LIPOPROTEIN"/>
    <property type="match status" value="1"/>
</dbReference>
<dbReference type="Proteomes" id="UP000075606">
    <property type="component" value="Unassembled WGS sequence"/>
</dbReference>
<organism evidence="1 2">
    <name type="scientific">Roseivirga spongicola</name>
    <dbReference type="NCBI Taxonomy" id="333140"/>
    <lineage>
        <taxon>Bacteria</taxon>
        <taxon>Pseudomonadati</taxon>
        <taxon>Bacteroidota</taxon>
        <taxon>Cytophagia</taxon>
        <taxon>Cytophagales</taxon>
        <taxon>Roseivirgaceae</taxon>
        <taxon>Roseivirga</taxon>
    </lineage>
</organism>
<reference evidence="1 2" key="1">
    <citation type="submission" date="2016-01" db="EMBL/GenBank/DDBJ databases">
        <title>Genome sequencing of Roseivirga spongicola UST030701-084.</title>
        <authorList>
            <person name="Selvaratnam C."/>
            <person name="Thevarajoo S."/>
            <person name="Goh K.M."/>
            <person name="Ee R."/>
            <person name="Chan K.-G."/>
            <person name="Chong C.S."/>
        </authorList>
    </citation>
    <scope>NUCLEOTIDE SEQUENCE [LARGE SCALE GENOMIC DNA]</scope>
    <source>
        <strain evidence="1 2">UST030701-084</strain>
    </source>
</reference>
<dbReference type="EMBL" id="LRPC01000001">
    <property type="protein sequence ID" value="KYG77455.1"/>
    <property type="molecule type" value="Genomic_DNA"/>
</dbReference>
<evidence type="ECO:0008006" key="3">
    <source>
        <dbReference type="Google" id="ProtNLM"/>
    </source>
</evidence>
<keyword evidence="2" id="KW-1185">Reference proteome</keyword>
<protein>
    <recommendedName>
        <fullName evidence="3">Lipoprotein</fullName>
    </recommendedName>
</protein>
<name>A0A150XFG7_9BACT</name>